<evidence type="ECO:0000256" key="2">
    <source>
        <dbReference type="SAM" id="MobiDB-lite"/>
    </source>
</evidence>
<dbReference type="CDD" id="cd00051">
    <property type="entry name" value="EFh"/>
    <property type="match status" value="1"/>
</dbReference>
<sequence>MSFRQRRAVGVTNGREARTKVENSPSIARSPNAMGPVGTRRNLLKSSGANPSGSEQANRLPPLSPCNRTRTSDFTEQELLKARQLQKILRQRNTNLSRGPSSLYRYMTRNRATKNGRLTLEHLRLVLDSLSMDASDQEVRALINLCSSDGVGVSYGDLCRSLYEDLGYDPDHNEFEERKPYHDMRKGAAPVLERAELLAKVDKCNVPLRSLPRADAVRQFQPYDTDDSGIITVEQFRRGMKRLNVSVTDDVLDDIVSAADKSNIGLVNYQEVIKTILGGSSTNTQNLTRLIGGLATATCPRSPEHSSLREPHEATSQRLVEDRYDAYDMVVNSQRRALGSNHCVPAEGTPGFAYDSSRLNRGDEDLVGCIGPSNLQRRRYEAKLQKMRANAQKIEEKCAAIEDELLQSDEAKRRNLHEARVNVERNCWQFRFPFDYTWEVGMAKFKEKVSLADLVGHQIHVVI</sequence>
<dbReference type="InterPro" id="IPR011992">
    <property type="entry name" value="EF-hand-dom_pair"/>
</dbReference>
<gene>
    <name evidence="4" type="ORF">POBO1169_LOCUS3403</name>
</gene>
<proteinExistence type="predicted"/>
<protein>
    <recommendedName>
        <fullName evidence="3">EF-hand domain-containing protein</fullName>
    </recommendedName>
</protein>
<dbReference type="Gene3D" id="1.10.238.10">
    <property type="entry name" value="EF-hand"/>
    <property type="match status" value="1"/>
</dbReference>
<feature type="region of interest" description="Disordered" evidence="2">
    <location>
        <begin position="1"/>
        <end position="73"/>
    </location>
</feature>
<dbReference type="EMBL" id="HBFA01006566">
    <property type="protein sequence ID" value="CAD8654329.1"/>
    <property type="molecule type" value="Transcribed_RNA"/>
</dbReference>
<dbReference type="SUPFAM" id="SSF47473">
    <property type="entry name" value="EF-hand"/>
    <property type="match status" value="1"/>
</dbReference>
<feature type="compositionally biased region" description="Polar residues" evidence="2">
    <location>
        <begin position="44"/>
        <end position="57"/>
    </location>
</feature>
<dbReference type="AlphaFoldDB" id="A0A7S0MXN7"/>
<name>A0A7S0MXN7_9CHLO</name>
<dbReference type="GO" id="GO:0005509">
    <property type="term" value="F:calcium ion binding"/>
    <property type="evidence" value="ECO:0007669"/>
    <property type="project" value="InterPro"/>
</dbReference>
<evidence type="ECO:0000256" key="1">
    <source>
        <dbReference type="SAM" id="Coils"/>
    </source>
</evidence>
<dbReference type="InterPro" id="IPR002048">
    <property type="entry name" value="EF_hand_dom"/>
</dbReference>
<accession>A0A7S0MXN7</accession>
<dbReference type="PROSITE" id="PS50222">
    <property type="entry name" value="EF_HAND_2"/>
    <property type="match status" value="1"/>
</dbReference>
<evidence type="ECO:0000313" key="4">
    <source>
        <dbReference type="EMBL" id="CAD8654329.1"/>
    </source>
</evidence>
<evidence type="ECO:0000259" key="3">
    <source>
        <dbReference type="PROSITE" id="PS50222"/>
    </source>
</evidence>
<feature type="coiled-coil region" evidence="1">
    <location>
        <begin position="377"/>
        <end position="411"/>
    </location>
</feature>
<organism evidence="4">
    <name type="scientific">Pyramimonas obovata</name>
    <dbReference type="NCBI Taxonomy" id="1411642"/>
    <lineage>
        <taxon>Eukaryota</taxon>
        <taxon>Viridiplantae</taxon>
        <taxon>Chlorophyta</taxon>
        <taxon>Pyramimonadophyceae</taxon>
        <taxon>Pyramimonadales</taxon>
        <taxon>Pyramimonadaceae</taxon>
        <taxon>Pyramimonas</taxon>
        <taxon>Pyramimonas incertae sedis</taxon>
    </lineage>
</organism>
<feature type="domain" description="EF-hand" evidence="3">
    <location>
        <begin position="211"/>
        <end position="246"/>
    </location>
</feature>
<keyword evidence="1" id="KW-0175">Coiled coil</keyword>
<reference evidence="4" key="1">
    <citation type="submission" date="2021-01" db="EMBL/GenBank/DDBJ databases">
        <authorList>
            <person name="Corre E."/>
            <person name="Pelletier E."/>
            <person name="Niang G."/>
            <person name="Scheremetjew M."/>
            <person name="Finn R."/>
            <person name="Kale V."/>
            <person name="Holt S."/>
            <person name="Cochrane G."/>
            <person name="Meng A."/>
            <person name="Brown T."/>
            <person name="Cohen L."/>
        </authorList>
    </citation>
    <scope>NUCLEOTIDE SEQUENCE</scope>
    <source>
        <strain evidence="4">CCMP722</strain>
    </source>
</reference>